<reference evidence="7 8" key="1">
    <citation type="journal article" date="2020" name="Biotechnol. Biofuels">
        <title>New insights from the biogas microbiome by comprehensive genome-resolved metagenomics of nearly 1600 species originating from multiple anaerobic digesters.</title>
        <authorList>
            <person name="Campanaro S."/>
            <person name="Treu L."/>
            <person name="Rodriguez-R L.M."/>
            <person name="Kovalovszki A."/>
            <person name="Ziels R.M."/>
            <person name="Maus I."/>
            <person name="Zhu X."/>
            <person name="Kougias P.G."/>
            <person name="Basile A."/>
            <person name="Luo G."/>
            <person name="Schluter A."/>
            <person name="Konstantinidis K.T."/>
            <person name="Angelidaki I."/>
        </authorList>
    </citation>
    <scope>NUCLEOTIDE SEQUENCE [LARGE SCALE GENOMIC DNA]</scope>
    <source>
        <strain evidence="7">AS06rmzACSIP_256</strain>
    </source>
</reference>
<dbReference type="SUPFAM" id="SSF53822">
    <property type="entry name" value="Periplasmic binding protein-like I"/>
    <property type="match status" value="1"/>
</dbReference>
<dbReference type="CDD" id="cd06343">
    <property type="entry name" value="PBP1_ABC_ligand_binding-like"/>
    <property type="match status" value="1"/>
</dbReference>
<dbReference type="Pfam" id="PF13458">
    <property type="entry name" value="Peripla_BP_6"/>
    <property type="match status" value="1"/>
</dbReference>
<dbReference type="InterPro" id="IPR028082">
    <property type="entry name" value="Peripla_BP_I"/>
</dbReference>
<evidence type="ECO:0000256" key="3">
    <source>
        <dbReference type="ARBA" id="ARBA00022729"/>
    </source>
</evidence>
<feature type="domain" description="Leucine-binding protein" evidence="6">
    <location>
        <begin position="29"/>
        <end position="375"/>
    </location>
</feature>
<accession>A0A7X7R8U6</accession>
<evidence type="ECO:0000313" key="8">
    <source>
        <dbReference type="Proteomes" id="UP000536534"/>
    </source>
</evidence>
<evidence type="ECO:0000256" key="2">
    <source>
        <dbReference type="ARBA" id="ARBA00022448"/>
    </source>
</evidence>
<organism evidence="7 8">
    <name type="scientific">Thauera phenolivorans</name>
    <dbReference type="NCBI Taxonomy" id="1792543"/>
    <lineage>
        <taxon>Bacteria</taxon>
        <taxon>Pseudomonadati</taxon>
        <taxon>Pseudomonadota</taxon>
        <taxon>Betaproteobacteria</taxon>
        <taxon>Rhodocyclales</taxon>
        <taxon>Zoogloeaceae</taxon>
        <taxon>Thauera</taxon>
    </lineage>
</organism>
<evidence type="ECO:0000259" key="6">
    <source>
        <dbReference type="Pfam" id="PF13458"/>
    </source>
</evidence>
<evidence type="ECO:0000256" key="1">
    <source>
        <dbReference type="ARBA" id="ARBA00010062"/>
    </source>
</evidence>
<keyword evidence="2" id="KW-0813">Transport</keyword>
<evidence type="ECO:0000256" key="5">
    <source>
        <dbReference type="SAM" id="SignalP"/>
    </source>
</evidence>
<dbReference type="InterPro" id="IPR028081">
    <property type="entry name" value="Leu-bd"/>
</dbReference>
<dbReference type="GO" id="GO:0006865">
    <property type="term" value="P:amino acid transport"/>
    <property type="evidence" value="ECO:0007669"/>
    <property type="project" value="UniProtKB-KW"/>
</dbReference>
<sequence length="385" mass="41494">MRLLSTLLAAVLATAPLSAAATPGVSEREIVVGTISDLSGPTALLGVPVRDGMLMRFEEANAAGGVHGRSVRLAVEDAGYDPKRGILAARKLIQRDRAFAFIANLGTPVVMATMPMVLDAGRLHLFPFSPHEATYSPLHPLKFQVFAPYQEYMEAGTRHMVGRGGYARSCLLYQDDDYGLEVMKGVESGLAQLGKALVTKTSYKRGATDLSSQVARLRAADCDLVVLATVVRETVAAVSEARRIGWEVDMLVTASGYSAQTHELGGAAVEGLYGISVLPHPYAEGASPALAGWIERYRSRFGAAPNVWSVMGYTLADLFVRAAEAAGPTLTAERFAAALEALRSPPDFFGSPQYRFDPTDHLGNRHGRLAQIRNGRWELLTDYLE</sequence>
<keyword evidence="4" id="KW-0029">Amino-acid transport</keyword>
<name>A0A7X7R8U6_9RHOO</name>
<gene>
    <name evidence="7" type="ORF">GX576_14470</name>
</gene>
<dbReference type="Proteomes" id="UP000536534">
    <property type="component" value="Unassembled WGS sequence"/>
</dbReference>
<evidence type="ECO:0000313" key="7">
    <source>
        <dbReference type="EMBL" id="NLF55570.1"/>
    </source>
</evidence>
<evidence type="ECO:0000256" key="4">
    <source>
        <dbReference type="ARBA" id="ARBA00022970"/>
    </source>
</evidence>
<dbReference type="PANTHER" id="PTHR47235:SF1">
    <property type="entry name" value="BLR6548 PROTEIN"/>
    <property type="match status" value="1"/>
</dbReference>
<comment type="caution">
    <text evidence="7">The sequence shown here is derived from an EMBL/GenBank/DDBJ whole genome shotgun (WGS) entry which is preliminary data.</text>
</comment>
<protein>
    <submittedName>
        <fullName evidence="7">ABC transporter substrate-binding protein</fullName>
    </submittedName>
</protein>
<dbReference type="Gene3D" id="3.40.50.2300">
    <property type="match status" value="2"/>
</dbReference>
<feature type="chain" id="PRO_5031222898" evidence="5">
    <location>
        <begin position="22"/>
        <end position="385"/>
    </location>
</feature>
<keyword evidence="3 5" id="KW-0732">Signal</keyword>
<dbReference type="PRINTS" id="PR00337">
    <property type="entry name" value="LEUILEVALBP"/>
</dbReference>
<comment type="similarity">
    <text evidence="1">Belongs to the leucine-binding protein family.</text>
</comment>
<dbReference type="InterPro" id="IPR000709">
    <property type="entry name" value="Leu_Ile_Val-bd"/>
</dbReference>
<dbReference type="PANTHER" id="PTHR47235">
    <property type="entry name" value="BLR6548 PROTEIN"/>
    <property type="match status" value="1"/>
</dbReference>
<dbReference type="EMBL" id="JAAYYV010000406">
    <property type="protein sequence ID" value="NLF55570.1"/>
    <property type="molecule type" value="Genomic_DNA"/>
</dbReference>
<proteinExistence type="inferred from homology"/>
<dbReference type="AlphaFoldDB" id="A0A7X7R8U6"/>
<feature type="signal peptide" evidence="5">
    <location>
        <begin position="1"/>
        <end position="21"/>
    </location>
</feature>